<organism evidence="4 5">
    <name type="scientific">Brevundimonas diminuta 3F5N</name>
    <dbReference type="NCBI Taxonomy" id="1255603"/>
    <lineage>
        <taxon>Bacteria</taxon>
        <taxon>Pseudomonadati</taxon>
        <taxon>Pseudomonadota</taxon>
        <taxon>Alphaproteobacteria</taxon>
        <taxon>Caulobacterales</taxon>
        <taxon>Caulobacteraceae</taxon>
        <taxon>Brevundimonas</taxon>
    </lineage>
</organism>
<dbReference type="SUPFAM" id="SSF55811">
    <property type="entry name" value="Nudix"/>
    <property type="match status" value="1"/>
</dbReference>
<evidence type="ECO:0000313" key="4">
    <source>
        <dbReference type="EMBL" id="SJM71044.1"/>
    </source>
</evidence>
<dbReference type="Proteomes" id="UP000195766">
    <property type="component" value="Unassembled WGS sequence"/>
</dbReference>
<dbReference type="PROSITE" id="PS00893">
    <property type="entry name" value="NUDIX_BOX"/>
    <property type="match status" value="1"/>
</dbReference>
<name>A0A1R4GSF6_BREDI</name>
<protein>
    <submittedName>
        <fullName evidence="4">MutT/nudix family protein</fullName>
    </submittedName>
</protein>
<dbReference type="RefSeq" id="WP_087141889.1">
    <property type="nucleotide sequence ID" value="NZ_FUIE01000087.1"/>
</dbReference>
<evidence type="ECO:0000256" key="1">
    <source>
        <dbReference type="ARBA" id="ARBA00001946"/>
    </source>
</evidence>
<comment type="cofactor">
    <cofactor evidence="1">
        <name>Mg(2+)</name>
        <dbReference type="ChEBI" id="CHEBI:18420"/>
    </cofactor>
</comment>
<dbReference type="InterPro" id="IPR020084">
    <property type="entry name" value="NUDIX_hydrolase_CS"/>
</dbReference>
<evidence type="ECO:0000313" key="5">
    <source>
        <dbReference type="Proteomes" id="UP000195766"/>
    </source>
</evidence>
<evidence type="ECO:0000256" key="2">
    <source>
        <dbReference type="ARBA" id="ARBA00022801"/>
    </source>
</evidence>
<dbReference type="PROSITE" id="PS51462">
    <property type="entry name" value="NUDIX"/>
    <property type="match status" value="1"/>
</dbReference>
<dbReference type="Pfam" id="PF00293">
    <property type="entry name" value="NUDIX"/>
    <property type="match status" value="1"/>
</dbReference>
<dbReference type="Gene3D" id="3.90.79.10">
    <property type="entry name" value="Nucleoside Triphosphate Pyrophosphohydrolase"/>
    <property type="match status" value="1"/>
</dbReference>
<dbReference type="InterPro" id="IPR015797">
    <property type="entry name" value="NUDIX_hydrolase-like_dom_sf"/>
</dbReference>
<reference evidence="4 5" key="1">
    <citation type="submission" date="2017-02" db="EMBL/GenBank/DDBJ databases">
        <authorList>
            <person name="Peterson S.W."/>
        </authorList>
    </citation>
    <scope>NUCLEOTIDE SEQUENCE [LARGE SCALE GENOMIC DNA]</scope>
    <source>
        <strain evidence="4 5">3F5N</strain>
    </source>
</reference>
<evidence type="ECO:0000259" key="3">
    <source>
        <dbReference type="PROSITE" id="PS51462"/>
    </source>
</evidence>
<gene>
    <name evidence="4" type="ORF">FM111_15680</name>
</gene>
<dbReference type="AlphaFoldDB" id="A0A1R4GSF6"/>
<feature type="domain" description="Nudix hydrolase" evidence="3">
    <location>
        <begin position="15"/>
        <end position="147"/>
    </location>
</feature>
<proteinExistence type="predicted"/>
<dbReference type="OrthoDB" id="9816040at2"/>
<accession>A0A1R4GSF6</accession>
<dbReference type="InterPro" id="IPR000086">
    <property type="entry name" value="NUDIX_hydrolase_dom"/>
</dbReference>
<keyword evidence="2" id="KW-0378">Hydrolase</keyword>
<dbReference type="GO" id="GO:0016787">
    <property type="term" value="F:hydrolase activity"/>
    <property type="evidence" value="ECO:0007669"/>
    <property type="project" value="UniProtKB-KW"/>
</dbReference>
<sequence>MKLQFGTARPGLDYIHRPAVFGIAEREGRLACVRVDRGDGHAYFDLPGGALDGEETEQQALVREFAEETGLIIQPVDRLTEAAQYFLKSDGTPVNNVGGVWLVNVTGADPSAKQEADHELVWLEPLRALFSLRHEAHSWAVARWLRGRHASATAAEPR</sequence>
<dbReference type="EMBL" id="FUIE01000087">
    <property type="protein sequence ID" value="SJM71044.1"/>
    <property type="molecule type" value="Genomic_DNA"/>
</dbReference>